<protein>
    <recommendedName>
        <fullName evidence="5">Secreted protein</fullName>
    </recommendedName>
</protein>
<dbReference type="AlphaFoldDB" id="K0UXX2"/>
<dbReference type="Proteomes" id="UP000006072">
    <property type="component" value="Unassembled WGS sequence"/>
</dbReference>
<comment type="caution">
    <text evidence="3">The sequence shown here is derived from an EMBL/GenBank/DDBJ whole genome shotgun (WGS) entry which is preliminary data.</text>
</comment>
<feature type="chain" id="PRO_5003839099" description="Secreted protein" evidence="2">
    <location>
        <begin position="28"/>
        <end position="306"/>
    </location>
</feature>
<evidence type="ECO:0000256" key="2">
    <source>
        <dbReference type="SAM" id="SignalP"/>
    </source>
</evidence>
<dbReference type="EMBL" id="ALQA01000007">
    <property type="protein sequence ID" value="EJZ11671.1"/>
    <property type="molecule type" value="Genomic_DNA"/>
</dbReference>
<evidence type="ECO:0000256" key="1">
    <source>
        <dbReference type="SAM" id="MobiDB-lite"/>
    </source>
</evidence>
<dbReference type="RefSeq" id="WP_003930573.1">
    <property type="nucleotide sequence ID" value="NZ_JH814690.1"/>
</dbReference>
<dbReference type="HOGENOM" id="CLU_908581_0_0_11"/>
<evidence type="ECO:0000313" key="4">
    <source>
        <dbReference type="Proteomes" id="UP000006072"/>
    </source>
</evidence>
<accession>K0UXX2</accession>
<evidence type="ECO:0008006" key="5">
    <source>
        <dbReference type="Google" id="ProtNLM"/>
    </source>
</evidence>
<sequence>MTRAAVATLVFLSMSLTVDLSIPRATASDQPFAPGSPFRSPLTPGAPVDPNSDAMIARASRTGGVAANLVAFGIPIYYADASTPRRTVVCTDTTWAPCAFDGYQVPIPDGARPNRGSDAAMVVVDEAARKTFEFWQAGHAGGQWTTSTGAVGNLDGSGWGRGATASAASRLGGVIRLAEIREGSIPHALALQSSNVCAGEFRSPAISTDGHSSRSDCLPEGARLRLDPTIDLDALALTRGERAVARAMQIYGGYIVDQGGAALSMSFELDPTAGNGSIGPTYEQAGFRWDYDDMPGVPWDRLQVLA</sequence>
<dbReference type="PATRIC" id="fig|1194972.3.peg.1046"/>
<organism evidence="3 4">
    <name type="scientific">Mycolicibacterium vaccae ATCC 25954</name>
    <dbReference type="NCBI Taxonomy" id="1194972"/>
    <lineage>
        <taxon>Bacteria</taxon>
        <taxon>Bacillati</taxon>
        <taxon>Actinomycetota</taxon>
        <taxon>Actinomycetes</taxon>
        <taxon>Mycobacteriales</taxon>
        <taxon>Mycobacteriaceae</taxon>
        <taxon>Mycolicibacterium</taxon>
    </lineage>
</organism>
<feature type="region of interest" description="Disordered" evidence="1">
    <location>
        <begin position="29"/>
        <end position="49"/>
    </location>
</feature>
<proteinExistence type="predicted"/>
<reference evidence="3 4" key="1">
    <citation type="journal article" date="2012" name="J. Bacteriol.">
        <title>Complete Genome Sequence of Mycobacterium vaccae Type Strain ATCC 25954.</title>
        <authorList>
            <person name="Ho Y.S."/>
            <person name="Adroub S.A."/>
            <person name="Abadi M."/>
            <person name="Al Alwan B."/>
            <person name="Alkhateeb R."/>
            <person name="Gao G."/>
            <person name="Ragab A."/>
            <person name="Ali S."/>
            <person name="van Soolingen D."/>
            <person name="Bitter W."/>
            <person name="Pain A."/>
            <person name="Abdallah A.M."/>
        </authorList>
    </citation>
    <scope>NUCLEOTIDE SEQUENCE [LARGE SCALE GENOMIC DNA]</scope>
    <source>
        <strain evidence="3 4">ATCC 25954</strain>
    </source>
</reference>
<keyword evidence="2" id="KW-0732">Signal</keyword>
<dbReference type="eggNOG" id="ENOG5030J7Z">
    <property type="taxonomic scope" value="Bacteria"/>
</dbReference>
<feature type="signal peptide" evidence="2">
    <location>
        <begin position="1"/>
        <end position="27"/>
    </location>
</feature>
<gene>
    <name evidence="3" type="ORF">MVAC_05162</name>
</gene>
<evidence type="ECO:0000313" key="3">
    <source>
        <dbReference type="EMBL" id="EJZ11671.1"/>
    </source>
</evidence>
<keyword evidence="4" id="KW-1185">Reference proteome</keyword>
<name>K0UXX2_MYCVA</name>